<dbReference type="AlphaFoldDB" id="A0A1Y2D323"/>
<dbReference type="InterPro" id="IPR001128">
    <property type="entry name" value="Cyt_P450"/>
</dbReference>
<dbReference type="PROSITE" id="PS00086">
    <property type="entry name" value="CYTOCHROME_P450"/>
    <property type="match status" value="1"/>
</dbReference>
<evidence type="ECO:0000256" key="2">
    <source>
        <dbReference type="ARBA" id="ARBA00010617"/>
    </source>
</evidence>
<dbReference type="Gene3D" id="1.10.630.10">
    <property type="entry name" value="Cytochrome P450"/>
    <property type="match status" value="1"/>
</dbReference>
<dbReference type="GO" id="GO:0016705">
    <property type="term" value="F:oxidoreductase activity, acting on paired donors, with incorporation or reduction of molecular oxygen"/>
    <property type="evidence" value="ECO:0007669"/>
    <property type="project" value="InterPro"/>
</dbReference>
<evidence type="ECO:0000256" key="5">
    <source>
        <dbReference type="PIRSR" id="PIRSR602401-1"/>
    </source>
</evidence>
<dbReference type="CDD" id="cd00302">
    <property type="entry name" value="cytochrome_P450"/>
    <property type="match status" value="1"/>
</dbReference>
<sequence>MIPDESLHRLGKYKLGLLVNSDLDSWKVLRKCLVESIGRPKFLKGLVPKIGGYLAELTDSLDRLADAGVPILVNELMGLVSMDIILNIIFSEKREAAIIYGDGIAEGKKVKPDPALAMVHKVMDAGGFYGKVPPFIYKYILRGKDKLHRESVLQWMRYTEERVRQKQTEVSASTNNEHMDFATSLFLTAESLCPDQNTVFKQVVSTIRETIGGGTDTSSNTMAFLIYELARNKALADQISDEVVRAVDASGIIDHDSLSRMPFLEAAITEIGRTCSLVAGLTRYLSEDTLVDGMVLKKGAHLVIANSMNHSDPEVWENPQLFDPTRFMKKPAKPEGPHGFGWAFSPFGYGVRRCPGQELALIEMKIVMATLCRRYRFRLADPLQSLEIHESSVRECGPLPIIFEKREHNQ</sequence>
<dbReference type="PANTHER" id="PTHR24305:SF166">
    <property type="entry name" value="CYTOCHROME P450 12A4, MITOCHONDRIAL-RELATED"/>
    <property type="match status" value="1"/>
</dbReference>
<protein>
    <submittedName>
        <fullName evidence="7">Cytochrome P450</fullName>
    </submittedName>
</protein>
<dbReference type="PRINTS" id="PR00463">
    <property type="entry name" value="EP450I"/>
</dbReference>
<gene>
    <name evidence="7" type="ORF">BCR33DRAFT_6213</name>
</gene>
<dbReference type="EMBL" id="MCGO01000001">
    <property type="protein sequence ID" value="ORY53689.1"/>
    <property type="molecule type" value="Genomic_DNA"/>
</dbReference>
<dbReference type="OrthoDB" id="2119687at2759"/>
<dbReference type="GO" id="GO:0005506">
    <property type="term" value="F:iron ion binding"/>
    <property type="evidence" value="ECO:0007669"/>
    <property type="project" value="InterPro"/>
</dbReference>
<keyword evidence="5 6" id="KW-0349">Heme</keyword>
<dbReference type="InterPro" id="IPR017972">
    <property type="entry name" value="Cyt_P450_CS"/>
</dbReference>
<dbReference type="InterPro" id="IPR036396">
    <property type="entry name" value="Cyt_P450_sf"/>
</dbReference>
<evidence type="ECO:0000256" key="1">
    <source>
        <dbReference type="ARBA" id="ARBA00001971"/>
    </source>
</evidence>
<dbReference type="STRING" id="329046.A0A1Y2D323"/>
<dbReference type="GO" id="GO:0004497">
    <property type="term" value="F:monooxygenase activity"/>
    <property type="evidence" value="ECO:0007669"/>
    <property type="project" value="UniProtKB-KW"/>
</dbReference>
<dbReference type="InterPro" id="IPR050121">
    <property type="entry name" value="Cytochrome_P450_monoxygenase"/>
</dbReference>
<evidence type="ECO:0000313" key="8">
    <source>
        <dbReference type="Proteomes" id="UP000193642"/>
    </source>
</evidence>
<keyword evidence="6" id="KW-0503">Monooxygenase</keyword>
<proteinExistence type="inferred from homology"/>
<comment type="cofactor">
    <cofactor evidence="1 5">
        <name>heme</name>
        <dbReference type="ChEBI" id="CHEBI:30413"/>
    </cofactor>
</comment>
<comment type="caution">
    <text evidence="7">The sequence shown here is derived from an EMBL/GenBank/DDBJ whole genome shotgun (WGS) entry which is preliminary data.</text>
</comment>
<dbReference type="GO" id="GO:0020037">
    <property type="term" value="F:heme binding"/>
    <property type="evidence" value="ECO:0007669"/>
    <property type="project" value="InterPro"/>
</dbReference>
<accession>A0A1Y2D323</accession>
<keyword evidence="4 5" id="KW-0408">Iron</keyword>
<comment type="similarity">
    <text evidence="2 6">Belongs to the cytochrome P450 family.</text>
</comment>
<evidence type="ECO:0000256" key="4">
    <source>
        <dbReference type="ARBA" id="ARBA00023004"/>
    </source>
</evidence>
<dbReference type="PRINTS" id="PR00385">
    <property type="entry name" value="P450"/>
</dbReference>
<evidence type="ECO:0000313" key="7">
    <source>
        <dbReference type="EMBL" id="ORY53689.1"/>
    </source>
</evidence>
<dbReference type="SUPFAM" id="SSF48264">
    <property type="entry name" value="Cytochrome P450"/>
    <property type="match status" value="1"/>
</dbReference>
<name>A0A1Y2D323_9FUNG</name>
<feature type="binding site" description="axial binding residue" evidence="5">
    <location>
        <position position="354"/>
    </location>
    <ligand>
        <name>heme</name>
        <dbReference type="ChEBI" id="CHEBI:30413"/>
    </ligand>
    <ligandPart>
        <name>Fe</name>
        <dbReference type="ChEBI" id="CHEBI:18248"/>
    </ligandPart>
</feature>
<keyword evidence="8" id="KW-1185">Reference proteome</keyword>
<dbReference type="InterPro" id="IPR002401">
    <property type="entry name" value="Cyt_P450_E_grp-I"/>
</dbReference>
<keyword evidence="3 5" id="KW-0479">Metal-binding</keyword>
<evidence type="ECO:0000256" key="3">
    <source>
        <dbReference type="ARBA" id="ARBA00022723"/>
    </source>
</evidence>
<dbReference type="Proteomes" id="UP000193642">
    <property type="component" value="Unassembled WGS sequence"/>
</dbReference>
<organism evidence="7 8">
    <name type="scientific">Rhizoclosmatium globosum</name>
    <dbReference type="NCBI Taxonomy" id="329046"/>
    <lineage>
        <taxon>Eukaryota</taxon>
        <taxon>Fungi</taxon>
        <taxon>Fungi incertae sedis</taxon>
        <taxon>Chytridiomycota</taxon>
        <taxon>Chytridiomycota incertae sedis</taxon>
        <taxon>Chytridiomycetes</taxon>
        <taxon>Chytridiales</taxon>
        <taxon>Chytriomycetaceae</taxon>
        <taxon>Rhizoclosmatium</taxon>
    </lineage>
</organism>
<dbReference type="PANTHER" id="PTHR24305">
    <property type="entry name" value="CYTOCHROME P450"/>
    <property type="match status" value="1"/>
</dbReference>
<keyword evidence="6" id="KW-0560">Oxidoreductase</keyword>
<evidence type="ECO:0000256" key="6">
    <source>
        <dbReference type="RuleBase" id="RU000461"/>
    </source>
</evidence>
<dbReference type="Pfam" id="PF00067">
    <property type="entry name" value="p450"/>
    <property type="match status" value="1"/>
</dbReference>
<reference evidence="7 8" key="1">
    <citation type="submission" date="2016-07" db="EMBL/GenBank/DDBJ databases">
        <title>Pervasive Adenine N6-methylation of Active Genes in Fungi.</title>
        <authorList>
            <consortium name="DOE Joint Genome Institute"/>
            <person name="Mondo S.J."/>
            <person name="Dannebaum R.O."/>
            <person name="Kuo R.C."/>
            <person name="Labutti K."/>
            <person name="Haridas S."/>
            <person name="Kuo A."/>
            <person name="Salamov A."/>
            <person name="Ahrendt S.R."/>
            <person name="Lipzen A."/>
            <person name="Sullivan W."/>
            <person name="Andreopoulos W.B."/>
            <person name="Clum A."/>
            <person name="Lindquist E."/>
            <person name="Daum C."/>
            <person name="Ramamoorthy G.K."/>
            <person name="Gryganskyi A."/>
            <person name="Culley D."/>
            <person name="Magnuson J.K."/>
            <person name="James T.Y."/>
            <person name="O'Malley M.A."/>
            <person name="Stajich J.E."/>
            <person name="Spatafora J.W."/>
            <person name="Visel A."/>
            <person name="Grigoriev I.V."/>
        </authorList>
    </citation>
    <scope>NUCLEOTIDE SEQUENCE [LARGE SCALE GENOMIC DNA]</scope>
    <source>
        <strain evidence="7 8">JEL800</strain>
    </source>
</reference>